<gene>
    <name evidence="2" type="ORF">J2W84_003537</name>
</gene>
<reference evidence="2 3" key="1">
    <citation type="submission" date="2023-07" db="EMBL/GenBank/DDBJ databases">
        <title>Sorghum-associated microbial communities from plants grown in Nebraska, USA.</title>
        <authorList>
            <person name="Schachtman D."/>
        </authorList>
    </citation>
    <scope>NUCLEOTIDE SEQUENCE [LARGE SCALE GENOMIC DNA]</scope>
    <source>
        <strain evidence="2 3">BE57</strain>
    </source>
</reference>
<comment type="caution">
    <text evidence="2">The sequence shown here is derived from an EMBL/GenBank/DDBJ whole genome shotgun (WGS) entry which is preliminary data.</text>
</comment>
<evidence type="ECO:0000313" key="3">
    <source>
        <dbReference type="Proteomes" id="UP001264980"/>
    </source>
</evidence>
<feature type="transmembrane region" description="Helical" evidence="1">
    <location>
        <begin position="6"/>
        <end position="27"/>
    </location>
</feature>
<keyword evidence="1" id="KW-1133">Transmembrane helix</keyword>
<dbReference type="EMBL" id="JAVDTI010000003">
    <property type="protein sequence ID" value="MDR6806489.1"/>
    <property type="molecule type" value="Genomic_DNA"/>
</dbReference>
<sequence>MLLNDIIFYISCVGVAFFVGRGIFILIKKAFFGGDIVLTNPRTGKSIVLGKHHVDGQAKRLLEVLEGWK</sequence>
<proteinExistence type="predicted"/>
<evidence type="ECO:0000313" key="2">
    <source>
        <dbReference type="EMBL" id="MDR6806489.1"/>
    </source>
</evidence>
<dbReference type="Proteomes" id="UP001264980">
    <property type="component" value="Unassembled WGS sequence"/>
</dbReference>
<organism evidence="2 3">
    <name type="scientific">Dyadobacter fermentans</name>
    <dbReference type="NCBI Taxonomy" id="94254"/>
    <lineage>
        <taxon>Bacteria</taxon>
        <taxon>Pseudomonadati</taxon>
        <taxon>Bacteroidota</taxon>
        <taxon>Cytophagia</taxon>
        <taxon>Cytophagales</taxon>
        <taxon>Spirosomataceae</taxon>
        <taxon>Dyadobacter</taxon>
    </lineage>
</organism>
<accession>A0ABU1QZB0</accession>
<keyword evidence="1" id="KW-0812">Transmembrane</keyword>
<keyword evidence="3" id="KW-1185">Reference proteome</keyword>
<protein>
    <recommendedName>
        <fullName evidence="4">YcfA family protein</fullName>
    </recommendedName>
</protein>
<dbReference type="RefSeq" id="WP_223408042.1">
    <property type="nucleotide sequence ID" value="NZ_JAHXBN020000001.1"/>
</dbReference>
<keyword evidence="1" id="KW-0472">Membrane</keyword>
<evidence type="ECO:0000256" key="1">
    <source>
        <dbReference type="SAM" id="Phobius"/>
    </source>
</evidence>
<evidence type="ECO:0008006" key="4">
    <source>
        <dbReference type="Google" id="ProtNLM"/>
    </source>
</evidence>
<name>A0ABU1QZB0_9BACT</name>